<evidence type="ECO:0000313" key="1">
    <source>
        <dbReference type="EMBL" id="KAF6040927.1"/>
    </source>
</evidence>
<reference evidence="1" key="1">
    <citation type="submission" date="2020-06" db="EMBL/GenBank/DDBJ databases">
        <title>Draft genome of Bugula neritina, a colonial animal packing powerful symbionts and potential medicines.</title>
        <authorList>
            <person name="Rayko M."/>
        </authorList>
    </citation>
    <scope>NUCLEOTIDE SEQUENCE [LARGE SCALE GENOMIC DNA]</scope>
    <source>
        <strain evidence="1">Kwan_BN1</strain>
    </source>
</reference>
<organism evidence="1 2">
    <name type="scientific">Bugula neritina</name>
    <name type="common">Brown bryozoan</name>
    <name type="synonym">Sertularia neritina</name>
    <dbReference type="NCBI Taxonomy" id="10212"/>
    <lineage>
        <taxon>Eukaryota</taxon>
        <taxon>Metazoa</taxon>
        <taxon>Spiralia</taxon>
        <taxon>Lophotrochozoa</taxon>
        <taxon>Bryozoa</taxon>
        <taxon>Gymnolaemata</taxon>
        <taxon>Cheilostomatida</taxon>
        <taxon>Flustrina</taxon>
        <taxon>Buguloidea</taxon>
        <taxon>Bugulidae</taxon>
        <taxon>Bugula</taxon>
    </lineage>
</organism>
<dbReference type="Proteomes" id="UP000593567">
    <property type="component" value="Unassembled WGS sequence"/>
</dbReference>
<evidence type="ECO:0000313" key="2">
    <source>
        <dbReference type="Proteomes" id="UP000593567"/>
    </source>
</evidence>
<name>A0A7J7KS07_BUGNE</name>
<dbReference type="EMBL" id="VXIV02000093">
    <property type="protein sequence ID" value="KAF6040927.1"/>
    <property type="molecule type" value="Genomic_DNA"/>
</dbReference>
<protein>
    <submittedName>
        <fullName evidence="1">Uncharacterized protein</fullName>
    </submittedName>
</protein>
<sequence length="499" mass="56743">MAESVTCSVEKNTTYAVNQFTKLSFGCGVKGEAQLPGDSKKTLSCFIPSRFADSNALQSYMGEDANFQLTASIFDDETDLLDSDLPARPGFFDCLGNDSMKLVYNLSNAIKDLPAGLNVLKDMFSSKTNSNYAEDIEKTVFQMSEPEEPEDILLELCRAVNEIIKYALDAYLPYKESEFGCKHFYKSLGQLEHSIEALIVIIIYNYVLVQKAFPIFLILANLHILYLQELAMCDFRNSSILECTWGKKIAECSKLYVSLTMLTFTQLWKTRIEGLSKVSIQEMELDRKSASDFNSQKFIKLKAEFFDAYAGKNFLVYRQEQICKLENVAALKEKIKNEVMTYQRNVYIPSVIECFNVALHHPRRVCAAWLTLQHQPVKFPKSERLACLFYSVQLPSLHNQLKFFRPRNNCQENSGSEDTPTGLFANVQLYPPLTSTPMLNKISLWTGNEDPLSFMKGYACTFLRSSSLEKEHDIIMETACIPTNVLPDPILFPEGFMML</sequence>
<gene>
    <name evidence="1" type="ORF">EB796_000768</name>
</gene>
<comment type="caution">
    <text evidence="1">The sequence shown here is derived from an EMBL/GenBank/DDBJ whole genome shotgun (WGS) entry which is preliminary data.</text>
</comment>
<keyword evidence="2" id="KW-1185">Reference proteome</keyword>
<dbReference type="AlphaFoldDB" id="A0A7J7KS07"/>
<accession>A0A7J7KS07</accession>
<proteinExistence type="predicted"/>